<dbReference type="InterPro" id="IPR001611">
    <property type="entry name" value="Leu-rich_rpt"/>
</dbReference>
<dbReference type="GO" id="GO:0005096">
    <property type="term" value="F:GTPase activator activity"/>
    <property type="evidence" value="ECO:0007669"/>
    <property type="project" value="UniProtKB-KW"/>
</dbReference>
<evidence type="ECO:0000256" key="1">
    <source>
        <dbReference type="ARBA" id="ARBA00022468"/>
    </source>
</evidence>
<dbReference type="PANTHER" id="PTHR24113">
    <property type="entry name" value="RAN GTPASE-ACTIVATING PROTEIN 1"/>
    <property type="match status" value="1"/>
</dbReference>
<dbReference type="GO" id="GO:0005634">
    <property type="term" value="C:nucleus"/>
    <property type="evidence" value="ECO:0007669"/>
    <property type="project" value="TreeGrafter"/>
</dbReference>
<name>A0A0G4GU20_9ALVE</name>
<keyword evidence="3" id="KW-0677">Repeat</keyword>
<accession>A0A0G4GU20</accession>
<dbReference type="InterPro" id="IPR027038">
    <property type="entry name" value="RanGap"/>
</dbReference>
<dbReference type="SMART" id="SM00368">
    <property type="entry name" value="LRR_RI"/>
    <property type="match status" value="4"/>
</dbReference>
<organism evidence="4">
    <name type="scientific">Chromera velia CCMP2878</name>
    <dbReference type="NCBI Taxonomy" id="1169474"/>
    <lineage>
        <taxon>Eukaryota</taxon>
        <taxon>Sar</taxon>
        <taxon>Alveolata</taxon>
        <taxon>Colpodellida</taxon>
        <taxon>Chromeraceae</taxon>
        <taxon>Chromera</taxon>
    </lineage>
</organism>
<sequence>YVEHLRRKYRLDTTEDVLLAAQQLAGGRPPPSTLWKLENRSVATLLFPLHSLTADGWNDLRESAMKGSAGGKEILRHIVLAPSVGGVMGPPSVWMGEGAAVALARVVQDTENVDTVDGFPFRFIADSQVAALKVRGRLRGERTALAVLCALLSVNETVEDLDLRDNAFDDESARLISLALLQNKTVTSLNLSGNMIGDTGAQWLSIALEKHPRLESFALRDNRVKSKGAEHLARGISSSPSLVSVNLSGNPIGPVGCMALQTALRSNKRVREALIEWGGTNE</sequence>
<dbReference type="EMBL" id="CDMZ01001540">
    <property type="protein sequence ID" value="CEM34121.1"/>
    <property type="molecule type" value="Genomic_DNA"/>
</dbReference>
<evidence type="ECO:0000313" key="4">
    <source>
        <dbReference type="EMBL" id="CEM34121.1"/>
    </source>
</evidence>
<gene>
    <name evidence="4" type="ORF">Cvel_23346</name>
</gene>
<dbReference type="PANTHER" id="PTHR24113:SF12">
    <property type="entry name" value="RAN GTPASE-ACTIVATING PROTEIN 1"/>
    <property type="match status" value="1"/>
</dbReference>
<dbReference type="VEuPathDB" id="CryptoDB:Cvel_23346"/>
<dbReference type="InterPro" id="IPR032675">
    <property type="entry name" value="LRR_dom_sf"/>
</dbReference>
<keyword evidence="1" id="KW-0343">GTPase activation</keyword>
<dbReference type="Gene3D" id="3.80.10.10">
    <property type="entry name" value="Ribonuclease Inhibitor"/>
    <property type="match status" value="1"/>
</dbReference>
<feature type="non-terminal residue" evidence="4">
    <location>
        <position position="1"/>
    </location>
</feature>
<evidence type="ECO:0000256" key="3">
    <source>
        <dbReference type="ARBA" id="ARBA00022737"/>
    </source>
</evidence>
<proteinExistence type="predicted"/>
<dbReference type="Pfam" id="PF13516">
    <property type="entry name" value="LRR_6"/>
    <property type="match status" value="3"/>
</dbReference>
<dbReference type="GO" id="GO:0005829">
    <property type="term" value="C:cytosol"/>
    <property type="evidence" value="ECO:0007669"/>
    <property type="project" value="TreeGrafter"/>
</dbReference>
<reference evidence="4" key="1">
    <citation type="submission" date="2014-11" db="EMBL/GenBank/DDBJ databases">
        <authorList>
            <person name="Otto D Thomas"/>
            <person name="Naeem Raeece"/>
        </authorList>
    </citation>
    <scope>NUCLEOTIDE SEQUENCE</scope>
</reference>
<keyword evidence="2" id="KW-0433">Leucine-rich repeat</keyword>
<dbReference type="SUPFAM" id="SSF52047">
    <property type="entry name" value="RNI-like"/>
    <property type="match status" value="1"/>
</dbReference>
<protein>
    <submittedName>
        <fullName evidence="4">Uncharacterized protein</fullName>
    </submittedName>
</protein>
<dbReference type="GO" id="GO:0031267">
    <property type="term" value="F:small GTPase binding"/>
    <property type="evidence" value="ECO:0007669"/>
    <property type="project" value="TreeGrafter"/>
</dbReference>
<dbReference type="AlphaFoldDB" id="A0A0G4GU20"/>
<dbReference type="GO" id="GO:0048471">
    <property type="term" value="C:perinuclear region of cytoplasm"/>
    <property type="evidence" value="ECO:0007669"/>
    <property type="project" value="TreeGrafter"/>
</dbReference>
<dbReference type="GO" id="GO:0006913">
    <property type="term" value="P:nucleocytoplasmic transport"/>
    <property type="evidence" value="ECO:0007669"/>
    <property type="project" value="TreeGrafter"/>
</dbReference>
<evidence type="ECO:0000256" key="2">
    <source>
        <dbReference type="ARBA" id="ARBA00022614"/>
    </source>
</evidence>